<evidence type="ECO:0000313" key="16">
    <source>
        <dbReference type="EMBL" id="MFC3172797.1"/>
    </source>
</evidence>
<dbReference type="InterPro" id="IPR036942">
    <property type="entry name" value="Beta-barrel_TonB_sf"/>
</dbReference>
<dbReference type="RefSeq" id="WP_379508194.1">
    <property type="nucleotide sequence ID" value="NZ_JBHRTQ010000001.1"/>
</dbReference>
<gene>
    <name evidence="16" type="ORF">ACFOD9_00880</name>
</gene>
<comment type="caution">
    <text evidence="16">The sequence shown here is derived from an EMBL/GenBank/DDBJ whole genome shotgun (WGS) entry which is preliminary data.</text>
</comment>
<keyword evidence="7" id="KW-0406">Ion transport</keyword>
<feature type="signal peptide" evidence="13">
    <location>
        <begin position="1"/>
        <end position="28"/>
    </location>
</feature>
<reference evidence="17" key="1">
    <citation type="journal article" date="2019" name="Int. J. Syst. Evol. Microbiol.">
        <title>The Global Catalogue of Microorganisms (GCM) 10K type strain sequencing project: providing services to taxonomists for standard genome sequencing and annotation.</title>
        <authorList>
            <consortium name="The Broad Institute Genomics Platform"/>
            <consortium name="The Broad Institute Genome Sequencing Center for Infectious Disease"/>
            <person name="Wu L."/>
            <person name="Ma J."/>
        </authorList>
    </citation>
    <scope>NUCLEOTIDE SEQUENCE [LARGE SCALE GENOMIC DNA]</scope>
    <source>
        <strain evidence="17">KCTC 42984</strain>
    </source>
</reference>
<evidence type="ECO:0000256" key="8">
    <source>
        <dbReference type="ARBA" id="ARBA00023077"/>
    </source>
</evidence>
<sequence>MRKTFVARLLLSASGVAAVAGLASPALAQAAPAGAESTDIIVTAQRRAERIEDVPASITAITPETLARTGLTRYQDLGELSPGVSISRNGAYTQPAIRGITTQAVGSGNENNVATYIDGFYQTNPLVANADIANVEGVQILKGPQGTLYGRNAMGGAILMTTLTPSDTLTGKAMVGYGNLDEKRMSAYLSGPLGQGVKFSIAGYSRSNHGYIRDVGTKATPSLDDGFWSSPFDSQSLRAKLQFDLSSNLTAILGYNYTFVSDPRGSTWVERSQLPIRGVSIPANATTYFDPTTDTSEIDKSSTNFGSIFKIKQHQGTMTLKLKTGIGTLSSYTSYDSDDLPQKYDFDGTKRDYSTTIARNKERTFQQAIDYNIDAIDHLNLTVGGLYYYDKYTVDSDRVSNFTVLSNTRIVSKSTAASGYVDATFDVSDKLFITAGGRYSWEGKSFYHNNSAAPAATTLTPITKNYSAFTPRFNIRYNLADRTNIYASVSKGFKSGMFNQTSFTSLATIIPADQETVWAYEAGFKTVTDLFRFEASAWYYDYKGLQTTVTTTINVGGSLQPSTLLQNAKSAESYGAEASFAIKPAEGLNLAVGAAYIHARYKDFANASGAGLTADGSLNVTATQDLSGLPMLRAPTWSGNASADYTFAAFGGKMVAASSLYFTTDYIPNNPSTGQSPATTTVKGVANTNLAGRPDDRTQRFIANGYATVNASLAWTDPADHVTVTGWVRNLTNKRYLITWSAQAFGTYSQYSEPRTYGVKLEYKF</sequence>
<evidence type="ECO:0000256" key="11">
    <source>
        <dbReference type="PROSITE-ProRule" id="PRU01360"/>
    </source>
</evidence>
<dbReference type="PANTHER" id="PTHR32552">
    <property type="entry name" value="FERRICHROME IRON RECEPTOR-RELATED"/>
    <property type="match status" value="1"/>
</dbReference>
<dbReference type="SUPFAM" id="SSF56935">
    <property type="entry name" value="Porins"/>
    <property type="match status" value="1"/>
</dbReference>
<comment type="subcellular location">
    <subcellularLocation>
        <location evidence="1 11">Cell outer membrane</location>
        <topology evidence="1 11">Multi-pass membrane protein</topology>
    </subcellularLocation>
</comment>
<dbReference type="PROSITE" id="PS52016">
    <property type="entry name" value="TONB_DEPENDENT_REC_3"/>
    <property type="match status" value="1"/>
</dbReference>
<evidence type="ECO:0000256" key="9">
    <source>
        <dbReference type="ARBA" id="ARBA00023136"/>
    </source>
</evidence>
<keyword evidence="5 11" id="KW-0812">Transmembrane</keyword>
<name>A0ABV7IRI4_9SPHN</name>
<evidence type="ECO:0000256" key="13">
    <source>
        <dbReference type="SAM" id="SignalP"/>
    </source>
</evidence>
<keyword evidence="2 11" id="KW-0813">Transport</keyword>
<dbReference type="Pfam" id="PF00593">
    <property type="entry name" value="TonB_dep_Rec_b-barrel"/>
    <property type="match status" value="1"/>
</dbReference>
<keyword evidence="3 11" id="KW-1134">Transmembrane beta strand</keyword>
<organism evidence="16 17">
    <name type="scientific">Novosphingobium bradum</name>
    <dbReference type="NCBI Taxonomy" id="1737444"/>
    <lineage>
        <taxon>Bacteria</taxon>
        <taxon>Pseudomonadati</taxon>
        <taxon>Pseudomonadota</taxon>
        <taxon>Alphaproteobacteria</taxon>
        <taxon>Sphingomonadales</taxon>
        <taxon>Sphingomonadaceae</taxon>
        <taxon>Novosphingobium</taxon>
    </lineage>
</organism>
<keyword evidence="8 12" id="KW-0798">TonB box</keyword>
<keyword evidence="16" id="KW-0675">Receptor</keyword>
<evidence type="ECO:0000256" key="2">
    <source>
        <dbReference type="ARBA" id="ARBA00022448"/>
    </source>
</evidence>
<protein>
    <submittedName>
        <fullName evidence="16">TonB-dependent receptor</fullName>
    </submittedName>
</protein>
<dbReference type="InterPro" id="IPR039426">
    <property type="entry name" value="TonB-dep_rcpt-like"/>
</dbReference>
<dbReference type="PANTHER" id="PTHR32552:SF81">
    <property type="entry name" value="TONB-DEPENDENT OUTER MEMBRANE RECEPTOR"/>
    <property type="match status" value="1"/>
</dbReference>
<proteinExistence type="inferred from homology"/>
<feature type="domain" description="TonB-dependent receptor-like beta-barrel" evidence="14">
    <location>
        <begin position="289"/>
        <end position="731"/>
    </location>
</feature>
<keyword evidence="10 11" id="KW-0998">Cell outer membrane</keyword>
<dbReference type="Pfam" id="PF07715">
    <property type="entry name" value="Plug"/>
    <property type="match status" value="1"/>
</dbReference>
<feature type="domain" description="TonB-dependent receptor plug" evidence="15">
    <location>
        <begin position="51"/>
        <end position="157"/>
    </location>
</feature>
<dbReference type="Proteomes" id="UP001595604">
    <property type="component" value="Unassembled WGS sequence"/>
</dbReference>
<evidence type="ECO:0000256" key="10">
    <source>
        <dbReference type="ARBA" id="ARBA00023237"/>
    </source>
</evidence>
<evidence type="ECO:0000259" key="15">
    <source>
        <dbReference type="Pfam" id="PF07715"/>
    </source>
</evidence>
<evidence type="ECO:0000256" key="5">
    <source>
        <dbReference type="ARBA" id="ARBA00022692"/>
    </source>
</evidence>
<keyword evidence="17" id="KW-1185">Reference proteome</keyword>
<evidence type="ECO:0000313" key="17">
    <source>
        <dbReference type="Proteomes" id="UP001595604"/>
    </source>
</evidence>
<dbReference type="InterPro" id="IPR000531">
    <property type="entry name" value="Beta-barrel_TonB"/>
</dbReference>
<evidence type="ECO:0000256" key="1">
    <source>
        <dbReference type="ARBA" id="ARBA00004571"/>
    </source>
</evidence>
<keyword evidence="6" id="KW-0408">Iron</keyword>
<keyword evidence="13" id="KW-0732">Signal</keyword>
<dbReference type="Gene3D" id="2.40.170.20">
    <property type="entry name" value="TonB-dependent receptor, beta-barrel domain"/>
    <property type="match status" value="1"/>
</dbReference>
<evidence type="ECO:0000256" key="7">
    <source>
        <dbReference type="ARBA" id="ARBA00023065"/>
    </source>
</evidence>
<keyword evidence="4" id="KW-0410">Iron transport</keyword>
<evidence type="ECO:0000256" key="6">
    <source>
        <dbReference type="ARBA" id="ARBA00023004"/>
    </source>
</evidence>
<evidence type="ECO:0000259" key="14">
    <source>
        <dbReference type="Pfam" id="PF00593"/>
    </source>
</evidence>
<keyword evidence="9 11" id="KW-0472">Membrane</keyword>
<accession>A0ABV7IRI4</accession>
<dbReference type="EMBL" id="JBHRTQ010000001">
    <property type="protein sequence ID" value="MFC3172797.1"/>
    <property type="molecule type" value="Genomic_DNA"/>
</dbReference>
<feature type="chain" id="PRO_5045534088" evidence="13">
    <location>
        <begin position="29"/>
        <end position="765"/>
    </location>
</feature>
<evidence type="ECO:0000256" key="3">
    <source>
        <dbReference type="ARBA" id="ARBA00022452"/>
    </source>
</evidence>
<dbReference type="CDD" id="cd01347">
    <property type="entry name" value="ligand_gated_channel"/>
    <property type="match status" value="1"/>
</dbReference>
<evidence type="ECO:0000256" key="12">
    <source>
        <dbReference type="RuleBase" id="RU003357"/>
    </source>
</evidence>
<evidence type="ECO:0000256" key="4">
    <source>
        <dbReference type="ARBA" id="ARBA00022496"/>
    </source>
</evidence>
<comment type="similarity">
    <text evidence="11 12">Belongs to the TonB-dependent receptor family.</text>
</comment>
<dbReference type="InterPro" id="IPR012910">
    <property type="entry name" value="Plug_dom"/>
</dbReference>